<feature type="domain" description="Transposase DDE" evidence="1">
    <location>
        <begin position="123"/>
        <end position="272"/>
    </location>
</feature>
<name>A0A9D9HYK6_9FIRM</name>
<reference evidence="2" key="1">
    <citation type="submission" date="2020-10" db="EMBL/GenBank/DDBJ databases">
        <authorList>
            <person name="Gilroy R."/>
        </authorList>
    </citation>
    <scope>NUCLEOTIDE SEQUENCE</scope>
    <source>
        <strain evidence="2">E3-2379</strain>
    </source>
</reference>
<gene>
    <name evidence="2" type="ORF">IAC13_00795</name>
</gene>
<accession>A0A9D9HYK6</accession>
<evidence type="ECO:0000259" key="1">
    <source>
        <dbReference type="Pfam" id="PF13612"/>
    </source>
</evidence>
<dbReference type="EMBL" id="JADIML010000023">
    <property type="protein sequence ID" value="MBO8462450.1"/>
    <property type="molecule type" value="Genomic_DNA"/>
</dbReference>
<dbReference type="Proteomes" id="UP000823618">
    <property type="component" value="Unassembled WGS sequence"/>
</dbReference>
<dbReference type="AlphaFoldDB" id="A0A9D9HYK6"/>
<dbReference type="Pfam" id="PF13612">
    <property type="entry name" value="DDE_Tnp_1_3"/>
    <property type="match status" value="1"/>
</dbReference>
<evidence type="ECO:0000313" key="3">
    <source>
        <dbReference type="Proteomes" id="UP000823618"/>
    </source>
</evidence>
<proteinExistence type="predicted"/>
<protein>
    <submittedName>
        <fullName evidence="2">IS982 family transposase</fullName>
    </submittedName>
</protein>
<organism evidence="2 3">
    <name type="scientific">Candidatus Scybalomonas excrementavium</name>
    <dbReference type="NCBI Taxonomy" id="2840943"/>
    <lineage>
        <taxon>Bacteria</taxon>
        <taxon>Bacillati</taxon>
        <taxon>Bacillota</taxon>
        <taxon>Clostridia</taxon>
        <taxon>Lachnospirales</taxon>
        <taxon>Lachnospiraceae</taxon>
        <taxon>Lachnospiraceae incertae sedis</taxon>
        <taxon>Candidatus Scybalomonas</taxon>
    </lineage>
</organism>
<comment type="caution">
    <text evidence="2">The sequence shown here is derived from an EMBL/GenBank/DDBJ whole genome shotgun (WGS) entry which is preliminary data.</text>
</comment>
<dbReference type="InterPro" id="IPR025668">
    <property type="entry name" value="Tnp_DDE_dom"/>
</dbReference>
<reference evidence="2" key="2">
    <citation type="journal article" date="2021" name="PeerJ">
        <title>Extensive microbial diversity within the chicken gut microbiome revealed by metagenomics and culture.</title>
        <authorList>
            <person name="Gilroy R."/>
            <person name="Ravi A."/>
            <person name="Getino M."/>
            <person name="Pursley I."/>
            <person name="Horton D.L."/>
            <person name="Alikhan N.F."/>
            <person name="Baker D."/>
            <person name="Gharbi K."/>
            <person name="Hall N."/>
            <person name="Watson M."/>
            <person name="Adriaenssens E.M."/>
            <person name="Foster-Nyarko E."/>
            <person name="Jarju S."/>
            <person name="Secka A."/>
            <person name="Antonio M."/>
            <person name="Oren A."/>
            <person name="Chaudhuri R.R."/>
            <person name="La Ragione R."/>
            <person name="Hildebrand F."/>
            <person name="Pallen M.J."/>
        </authorList>
    </citation>
    <scope>NUCLEOTIDE SEQUENCE</scope>
    <source>
        <strain evidence="2">E3-2379</strain>
    </source>
</reference>
<dbReference type="NCBIfam" id="NF033520">
    <property type="entry name" value="transpos_IS982"/>
    <property type="match status" value="1"/>
</dbReference>
<evidence type="ECO:0000313" key="2">
    <source>
        <dbReference type="EMBL" id="MBO8462450.1"/>
    </source>
</evidence>
<sequence length="316" mass="36238">MLKFHSNSTTFISDFEEFFIFIYVLVDDLYQRYVPDSVSRRRNIDHSKTTDSEIITISLCGEIAGIDSQNAWYAFVKKNYGFLFPTLCSRTRFHRRHKALLQVMELLREKALCLFQIESDSFGIADSFPLPICKFARAPFHRTFLSDGVSLDATYGYCASKKETYFGYKVHALITFDGVIKTFELTSASVDDRKALLDLVENQGMLVILGDKGYVSQSLKETLAKEGITLLALPRSNSKEPFPSSIRKMIVKQRRKIETVFSQLNDQFHIERVLAKNFYGLCSRLVTKIFGYNLCLLLNSMFSATAEICKIKQLIY</sequence>